<sequence>MKVIYPSLVEQSFDLYVKQYGTVLPSKVNKLKSYIYKALVKNGVLDQNGDPTQKAKDDGLVGSFTPNEHGEYEPESVRDLKLMYPMYAQFSDNHFMKSSQGWLADAYVIRSVSNQILNDPSSNEEQRKNAYRILEQLKN</sequence>
<organism evidence="1 2">
    <name type="scientific">Levilactobacillus brevis</name>
    <name type="common">Lactobacillus brevis</name>
    <dbReference type="NCBI Taxonomy" id="1580"/>
    <lineage>
        <taxon>Bacteria</taxon>
        <taxon>Bacillati</taxon>
        <taxon>Bacillota</taxon>
        <taxon>Bacilli</taxon>
        <taxon>Lactobacillales</taxon>
        <taxon>Lactobacillaceae</taxon>
        <taxon>Levilactobacillus</taxon>
    </lineage>
</organism>
<dbReference type="Proteomes" id="UP000676478">
    <property type="component" value="Unassembled WGS sequence"/>
</dbReference>
<dbReference type="RefSeq" id="WP_211756683.1">
    <property type="nucleotide sequence ID" value="NZ_JAERKF010000015.1"/>
</dbReference>
<dbReference type="EMBL" id="JAERKF010000015">
    <property type="protein sequence ID" value="MBS1011367.1"/>
    <property type="molecule type" value="Genomic_DNA"/>
</dbReference>
<protein>
    <submittedName>
        <fullName evidence="1">Uncharacterized protein</fullName>
    </submittedName>
</protein>
<name>A0AA41ER55_LEVBR</name>
<proteinExistence type="predicted"/>
<evidence type="ECO:0000313" key="1">
    <source>
        <dbReference type="EMBL" id="MBS1011367.1"/>
    </source>
</evidence>
<evidence type="ECO:0000313" key="2">
    <source>
        <dbReference type="Proteomes" id="UP000676478"/>
    </source>
</evidence>
<comment type="caution">
    <text evidence="1">The sequence shown here is derived from an EMBL/GenBank/DDBJ whole genome shotgun (WGS) entry which is preliminary data.</text>
</comment>
<reference evidence="1" key="2">
    <citation type="submission" date="2022-09" db="EMBL/GenBank/DDBJ databases">
        <title>Genome-inferred correspondence between phylogeny and metabolic traits in the wild Drosophila gut microbiome.</title>
        <authorList>
            <person name="Bueno E."/>
            <person name="Blow F."/>
            <person name="Douglas A.E."/>
        </authorList>
    </citation>
    <scope>NUCLEOTIDE SEQUENCE</scope>
    <source>
        <strain evidence="1">Dm-2019-70</strain>
    </source>
</reference>
<reference evidence="1" key="1">
    <citation type="submission" date="2020-12" db="EMBL/GenBank/DDBJ databases">
        <authorList>
            <person name="Mcmullen J.G."/>
        </authorList>
    </citation>
    <scope>NUCLEOTIDE SEQUENCE</scope>
    <source>
        <strain evidence="1">Dm-2019-70</strain>
    </source>
</reference>
<accession>A0AA41ER55</accession>
<gene>
    <name evidence="1" type="ORF">JK167_11040</name>
</gene>
<dbReference type="AlphaFoldDB" id="A0AA41ER55"/>